<dbReference type="Gene3D" id="1.10.287.130">
    <property type="match status" value="1"/>
</dbReference>
<dbReference type="InterPro" id="IPR036097">
    <property type="entry name" value="HisK_dim/P_sf"/>
</dbReference>
<dbReference type="Gene3D" id="6.10.340.10">
    <property type="match status" value="1"/>
</dbReference>
<comment type="subcellular location">
    <subcellularLocation>
        <location evidence="2">Cell membrane</location>
        <topology evidence="2">Multi-pass membrane protein</topology>
    </subcellularLocation>
</comment>
<keyword evidence="11 14" id="KW-1133">Transmembrane helix</keyword>
<evidence type="ECO:0000256" key="7">
    <source>
        <dbReference type="ARBA" id="ARBA00022692"/>
    </source>
</evidence>
<dbReference type="PANTHER" id="PTHR45528:SF1">
    <property type="entry name" value="SENSOR HISTIDINE KINASE CPXA"/>
    <property type="match status" value="1"/>
</dbReference>
<dbReference type="GO" id="GO:0005886">
    <property type="term" value="C:plasma membrane"/>
    <property type="evidence" value="ECO:0007669"/>
    <property type="project" value="UniProtKB-SubCell"/>
</dbReference>
<keyword evidence="8" id="KW-0547">Nucleotide-binding</keyword>
<dbReference type="PROSITE" id="PS50885">
    <property type="entry name" value="HAMP"/>
    <property type="match status" value="1"/>
</dbReference>
<evidence type="ECO:0000256" key="6">
    <source>
        <dbReference type="ARBA" id="ARBA00022679"/>
    </source>
</evidence>
<dbReference type="CDD" id="cd00082">
    <property type="entry name" value="HisKA"/>
    <property type="match status" value="1"/>
</dbReference>
<sequence>MRERMKKTPLWMRIYLMVFGLVTVVIVFVSYRIIEVSIEYNLQREISSSLENHSMIGNSLKMYESTIDDYYPTLLKDILPKSFQNYGQYFTDQRSHLAITGESGEKHFSSISNEEEKVMSLVPPKDGRRSYVIRNIDARTVLFVSSWMKMDDQLLRLDYAHDITSLIDDQKSLSLQISFWVLVGLTVFAVGLFVLIRQALRPLGLLSQQAQGIAKGSYQHRITVQRADEIGQLAVDFNYMVEAIQSNIELLQRGVTEREAFIVSLAHEFKTPLTSIMGYASLLQNYHLEEKDVEQALRFIQTESKRLDGMSKKLLELFRLGNGEPPNKQQVDVSSLMQQLKIISQFTLDRRGQTLEVAYSVSTVTVDPELYLVLLSNLVENASKASENDTVIRLAVYAEDSFVVFCVEDHGCGVPEEHLANVFQPFFMLDSSRDRKKNGHGLGLSLCKAIATAHNGRIYMNSRLNGGTSVYTLVPEQTST</sequence>
<keyword evidence="5" id="KW-0597">Phosphoprotein</keyword>
<keyword evidence="13 14" id="KW-0472">Membrane</keyword>
<evidence type="ECO:0000256" key="8">
    <source>
        <dbReference type="ARBA" id="ARBA00022741"/>
    </source>
</evidence>
<dbReference type="InterPro" id="IPR003594">
    <property type="entry name" value="HATPase_dom"/>
</dbReference>
<dbReference type="InterPro" id="IPR005467">
    <property type="entry name" value="His_kinase_dom"/>
</dbReference>
<dbReference type="KEGG" id="bfm:BP422_17380"/>
<dbReference type="EC" id="2.7.13.3" evidence="3"/>
<comment type="catalytic activity">
    <reaction evidence="1">
        <text>ATP + protein L-histidine = ADP + protein N-phospho-L-histidine.</text>
        <dbReference type="EC" id="2.7.13.3"/>
    </reaction>
</comment>
<evidence type="ECO:0000256" key="9">
    <source>
        <dbReference type="ARBA" id="ARBA00022777"/>
    </source>
</evidence>
<dbReference type="InterPro" id="IPR003661">
    <property type="entry name" value="HisK_dim/P_dom"/>
</dbReference>
<feature type="domain" description="Histidine kinase" evidence="15">
    <location>
        <begin position="264"/>
        <end position="478"/>
    </location>
</feature>
<dbReference type="InterPro" id="IPR036890">
    <property type="entry name" value="HATPase_C_sf"/>
</dbReference>
<gene>
    <name evidence="17" type="ORF">BP422_17380</name>
</gene>
<keyword evidence="9 17" id="KW-0418">Kinase</keyword>
<dbReference type="InterPro" id="IPR004358">
    <property type="entry name" value="Sig_transdc_His_kin-like_C"/>
</dbReference>
<dbReference type="EMBL" id="CP018145">
    <property type="protein sequence ID" value="ASJ55165.1"/>
    <property type="molecule type" value="Genomic_DNA"/>
</dbReference>
<evidence type="ECO:0000256" key="12">
    <source>
        <dbReference type="ARBA" id="ARBA00023012"/>
    </source>
</evidence>
<dbReference type="Pfam" id="PF00672">
    <property type="entry name" value="HAMP"/>
    <property type="match status" value="1"/>
</dbReference>
<evidence type="ECO:0000256" key="11">
    <source>
        <dbReference type="ARBA" id="ARBA00022989"/>
    </source>
</evidence>
<dbReference type="AlphaFoldDB" id="A0A220MJZ0"/>
<evidence type="ECO:0000256" key="1">
    <source>
        <dbReference type="ARBA" id="ARBA00000085"/>
    </source>
</evidence>
<dbReference type="CDD" id="cd06225">
    <property type="entry name" value="HAMP"/>
    <property type="match status" value="1"/>
</dbReference>
<feature type="domain" description="HAMP" evidence="16">
    <location>
        <begin position="197"/>
        <end position="249"/>
    </location>
</feature>
<keyword evidence="4" id="KW-1003">Cell membrane</keyword>
<feature type="transmembrane region" description="Helical" evidence="14">
    <location>
        <begin position="12"/>
        <end position="34"/>
    </location>
</feature>
<dbReference type="PROSITE" id="PS50109">
    <property type="entry name" value="HIS_KIN"/>
    <property type="match status" value="1"/>
</dbReference>
<evidence type="ECO:0000259" key="15">
    <source>
        <dbReference type="PROSITE" id="PS50109"/>
    </source>
</evidence>
<evidence type="ECO:0000256" key="4">
    <source>
        <dbReference type="ARBA" id="ARBA00022475"/>
    </source>
</evidence>
<dbReference type="SMART" id="SM00304">
    <property type="entry name" value="HAMP"/>
    <property type="match status" value="1"/>
</dbReference>
<evidence type="ECO:0000256" key="10">
    <source>
        <dbReference type="ARBA" id="ARBA00022840"/>
    </source>
</evidence>
<dbReference type="Pfam" id="PF02518">
    <property type="entry name" value="HATPase_c"/>
    <property type="match status" value="1"/>
</dbReference>
<keyword evidence="6" id="KW-0808">Transferase</keyword>
<evidence type="ECO:0000256" key="3">
    <source>
        <dbReference type="ARBA" id="ARBA00012438"/>
    </source>
</evidence>
<dbReference type="GO" id="GO:0005524">
    <property type="term" value="F:ATP binding"/>
    <property type="evidence" value="ECO:0007669"/>
    <property type="project" value="UniProtKB-KW"/>
</dbReference>
<feature type="transmembrane region" description="Helical" evidence="14">
    <location>
        <begin position="177"/>
        <end position="196"/>
    </location>
</feature>
<keyword evidence="12" id="KW-0902">Two-component regulatory system</keyword>
<dbReference type="SMART" id="SM00387">
    <property type="entry name" value="HATPase_c"/>
    <property type="match status" value="1"/>
</dbReference>
<evidence type="ECO:0000256" key="2">
    <source>
        <dbReference type="ARBA" id="ARBA00004651"/>
    </source>
</evidence>
<dbReference type="Proteomes" id="UP000197781">
    <property type="component" value="Chromosome"/>
</dbReference>
<evidence type="ECO:0000313" key="17">
    <source>
        <dbReference type="EMBL" id="ASJ55165.1"/>
    </source>
</evidence>
<dbReference type="Gene3D" id="3.30.565.10">
    <property type="entry name" value="Histidine kinase-like ATPase, C-terminal domain"/>
    <property type="match status" value="1"/>
</dbReference>
<evidence type="ECO:0000313" key="18">
    <source>
        <dbReference type="Proteomes" id="UP000197781"/>
    </source>
</evidence>
<dbReference type="SMART" id="SM00388">
    <property type="entry name" value="HisKA"/>
    <property type="match status" value="1"/>
</dbReference>
<dbReference type="SUPFAM" id="SSF47384">
    <property type="entry name" value="Homodimeric domain of signal transducing histidine kinase"/>
    <property type="match status" value="1"/>
</dbReference>
<evidence type="ECO:0000256" key="13">
    <source>
        <dbReference type="ARBA" id="ARBA00023136"/>
    </source>
</evidence>
<evidence type="ECO:0000256" key="5">
    <source>
        <dbReference type="ARBA" id="ARBA00022553"/>
    </source>
</evidence>
<dbReference type="PANTHER" id="PTHR45528">
    <property type="entry name" value="SENSOR HISTIDINE KINASE CPXA"/>
    <property type="match status" value="1"/>
</dbReference>
<dbReference type="InterPro" id="IPR003660">
    <property type="entry name" value="HAMP_dom"/>
</dbReference>
<evidence type="ECO:0000256" key="14">
    <source>
        <dbReference type="SAM" id="Phobius"/>
    </source>
</evidence>
<dbReference type="PRINTS" id="PR00344">
    <property type="entry name" value="BCTRLSENSOR"/>
</dbReference>
<dbReference type="GO" id="GO:0000155">
    <property type="term" value="F:phosphorelay sensor kinase activity"/>
    <property type="evidence" value="ECO:0007669"/>
    <property type="project" value="InterPro"/>
</dbReference>
<dbReference type="Pfam" id="PF00512">
    <property type="entry name" value="HisKA"/>
    <property type="match status" value="1"/>
</dbReference>
<dbReference type="InterPro" id="IPR050398">
    <property type="entry name" value="HssS/ArlS-like"/>
</dbReference>
<name>A0A220MJZ0_9BACL</name>
<reference evidence="17 18" key="1">
    <citation type="submission" date="2016-11" db="EMBL/GenBank/DDBJ databases">
        <authorList>
            <person name="Jaros S."/>
            <person name="Januszkiewicz K."/>
            <person name="Wedrychowicz H."/>
        </authorList>
    </citation>
    <scope>NUCLEOTIDE SEQUENCE [LARGE SCALE GENOMIC DNA]</scope>
    <source>
        <strain evidence="17 18">NF2</strain>
    </source>
</reference>
<evidence type="ECO:0000259" key="16">
    <source>
        <dbReference type="PROSITE" id="PS50885"/>
    </source>
</evidence>
<accession>A0A220MJZ0</accession>
<keyword evidence="7 14" id="KW-0812">Transmembrane</keyword>
<organism evidence="17 18">
    <name type="scientific">Brevibacillus formosus</name>
    <dbReference type="NCBI Taxonomy" id="54913"/>
    <lineage>
        <taxon>Bacteria</taxon>
        <taxon>Bacillati</taxon>
        <taxon>Bacillota</taxon>
        <taxon>Bacilli</taxon>
        <taxon>Bacillales</taxon>
        <taxon>Paenibacillaceae</taxon>
        <taxon>Brevibacillus</taxon>
    </lineage>
</organism>
<dbReference type="SUPFAM" id="SSF55874">
    <property type="entry name" value="ATPase domain of HSP90 chaperone/DNA topoisomerase II/histidine kinase"/>
    <property type="match status" value="1"/>
</dbReference>
<proteinExistence type="predicted"/>
<keyword evidence="10" id="KW-0067">ATP-binding</keyword>
<protein>
    <recommendedName>
        <fullName evidence="3">histidine kinase</fullName>
        <ecNumber evidence="3">2.7.13.3</ecNumber>
    </recommendedName>
</protein>
<dbReference type="SUPFAM" id="SSF158472">
    <property type="entry name" value="HAMP domain-like"/>
    <property type="match status" value="1"/>
</dbReference>